<dbReference type="InterPro" id="IPR010419">
    <property type="entry name" value="CO_DH_gsu"/>
</dbReference>
<evidence type="ECO:0000313" key="1">
    <source>
        <dbReference type="EMBL" id="MBD8032264.1"/>
    </source>
</evidence>
<organism evidence="1 2">
    <name type="scientific">Solibacillus merdavium</name>
    <dbReference type="NCBI Taxonomy" id="2762218"/>
    <lineage>
        <taxon>Bacteria</taxon>
        <taxon>Bacillati</taxon>
        <taxon>Bacillota</taxon>
        <taxon>Bacilli</taxon>
        <taxon>Bacillales</taxon>
        <taxon>Caryophanaceae</taxon>
        <taxon>Solibacillus</taxon>
    </lineage>
</organism>
<protein>
    <submittedName>
        <fullName evidence="1">SRPBCC family protein</fullName>
    </submittedName>
</protein>
<dbReference type="Pfam" id="PF06240">
    <property type="entry name" value="COXG"/>
    <property type="match status" value="1"/>
</dbReference>
<dbReference type="RefSeq" id="WP_191702859.1">
    <property type="nucleotide sequence ID" value="NZ_JACSPW010000002.1"/>
</dbReference>
<comment type="caution">
    <text evidence="1">The sequence shown here is derived from an EMBL/GenBank/DDBJ whole genome shotgun (WGS) entry which is preliminary data.</text>
</comment>
<dbReference type="Gene3D" id="3.30.530.20">
    <property type="match status" value="1"/>
</dbReference>
<accession>A0ABR8XK06</accession>
<evidence type="ECO:0000313" key="2">
    <source>
        <dbReference type="Proteomes" id="UP000600565"/>
    </source>
</evidence>
<dbReference type="Proteomes" id="UP000600565">
    <property type="component" value="Unassembled WGS sequence"/>
</dbReference>
<dbReference type="CDD" id="cd07812">
    <property type="entry name" value="SRPBCC"/>
    <property type="match status" value="1"/>
</dbReference>
<dbReference type="EMBL" id="JACSPW010000002">
    <property type="protein sequence ID" value="MBD8032264.1"/>
    <property type="molecule type" value="Genomic_DNA"/>
</dbReference>
<reference evidence="1 2" key="1">
    <citation type="submission" date="2020-08" db="EMBL/GenBank/DDBJ databases">
        <title>A Genomic Blueprint of the Chicken Gut Microbiome.</title>
        <authorList>
            <person name="Gilroy R."/>
            <person name="Ravi A."/>
            <person name="Getino M."/>
            <person name="Pursley I."/>
            <person name="Horton D.L."/>
            <person name="Alikhan N.-F."/>
            <person name="Baker D."/>
            <person name="Gharbi K."/>
            <person name="Hall N."/>
            <person name="Watson M."/>
            <person name="Adriaenssens E.M."/>
            <person name="Foster-Nyarko E."/>
            <person name="Jarju S."/>
            <person name="Secka A."/>
            <person name="Antonio M."/>
            <person name="Oren A."/>
            <person name="Chaudhuri R."/>
            <person name="La Ragione R.M."/>
            <person name="Hildebrand F."/>
            <person name="Pallen M.J."/>
        </authorList>
    </citation>
    <scope>NUCLEOTIDE SEQUENCE [LARGE SCALE GENOMIC DNA]</scope>
    <source>
        <strain evidence="1 2">Sa1YVA6</strain>
    </source>
</reference>
<proteinExistence type="predicted"/>
<dbReference type="SUPFAM" id="SSF55961">
    <property type="entry name" value="Bet v1-like"/>
    <property type="match status" value="1"/>
</dbReference>
<keyword evidence="2" id="KW-1185">Reference proteome</keyword>
<gene>
    <name evidence="1" type="ORF">H9632_04230</name>
</gene>
<dbReference type="InterPro" id="IPR023393">
    <property type="entry name" value="START-like_dom_sf"/>
</dbReference>
<sequence length="150" mass="16833">MPNATHTVNLPLSNQVTWDFLKDYNNWAPLMPGYIAHEVQNESQFTWIYLADLGFTKKTIKLQVDMKEFTELSEVKFDLKGLSDNFEGSGYFKLSENSSDSVQVTGSLDLSAGGFMGIMINSVLETFVPQATKDLINSIETKLTELHSVK</sequence>
<name>A0ABR8XK06_9BACL</name>